<comment type="catalytic activity">
    <reaction evidence="20">
        <text>P(1),P(3)-bis(5'-adenosyl) triphosphate + H2O = AMP + ADP + 2 H(+)</text>
        <dbReference type="Rhea" id="RHEA:13893"/>
        <dbReference type="ChEBI" id="CHEBI:15377"/>
        <dbReference type="ChEBI" id="CHEBI:15378"/>
        <dbReference type="ChEBI" id="CHEBI:58529"/>
        <dbReference type="ChEBI" id="CHEBI:456215"/>
        <dbReference type="ChEBI" id="CHEBI:456216"/>
        <dbReference type="EC" id="3.6.1.29"/>
    </reaction>
</comment>
<dbReference type="Gene3D" id="3.40.720.10">
    <property type="entry name" value="Alkaline Phosphatase, subunit A"/>
    <property type="match status" value="1"/>
</dbReference>
<organism evidence="22 23">
    <name type="scientific">Megalops atlanticus</name>
    <name type="common">Tarpon</name>
    <name type="synonym">Clupea gigantea</name>
    <dbReference type="NCBI Taxonomy" id="7932"/>
    <lineage>
        <taxon>Eukaryota</taxon>
        <taxon>Metazoa</taxon>
        <taxon>Chordata</taxon>
        <taxon>Craniata</taxon>
        <taxon>Vertebrata</taxon>
        <taxon>Euteleostomi</taxon>
        <taxon>Actinopterygii</taxon>
        <taxon>Neopterygii</taxon>
        <taxon>Teleostei</taxon>
        <taxon>Elopiformes</taxon>
        <taxon>Megalopidae</taxon>
        <taxon>Megalops</taxon>
    </lineage>
</organism>
<dbReference type="EMBL" id="JAFDVH010000018">
    <property type="protein sequence ID" value="KAG7460736.1"/>
    <property type="molecule type" value="Genomic_DNA"/>
</dbReference>
<keyword evidence="7" id="KW-0356">Hemostasis</keyword>
<evidence type="ECO:0000256" key="4">
    <source>
        <dbReference type="ARBA" id="ARBA00012377"/>
    </source>
</evidence>
<evidence type="ECO:0000256" key="16">
    <source>
        <dbReference type="ARBA" id="ARBA00023180"/>
    </source>
</evidence>
<evidence type="ECO:0000256" key="7">
    <source>
        <dbReference type="ARBA" id="ARBA00022696"/>
    </source>
</evidence>
<dbReference type="EC" id="3.6.1.29" evidence="4"/>
<keyword evidence="9" id="KW-0732">Signal</keyword>
<evidence type="ECO:0000256" key="21">
    <source>
        <dbReference type="SAM" id="Phobius"/>
    </source>
</evidence>
<dbReference type="GO" id="GO:0046872">
    <property type="term" value="F:metal ion binding"/>
    <property type="evidence" value="ECO:0007669"/>
    <property type="project" value="UniProtKB-KW"/>
</dbReference>
<keyword evidence="6 21" id="KW-0812">Transmembrane</keyword>
<keyword evidence="13" id="KW-0094">Blood coagulation</keyword>
<evidence type="ECO:0000256" key="15">
    <source>
        <dbReference type="ARBA" id="ARBA00023157"/>
    </source>
</evidence>
<evidence type="ECO:0000256" key="17">
    <source>
        <dbReference type="ARBA" id="ARBA00025036"/>
    </source>
</evidence>
<evidence type="ECO:0000256" key="20">
    <source>
        <dbReference type="ARBA" id="ARBA00047780"/>
    </source>
</evidence>
<keyword evidence="10" id="KW-0378">Hydrolase</keyword>
<reference evidence="22" key="1">
    <citation type="submission" date="2021-01" db="EMBL/GenBank/DDBJ databases">
        <authorList>
            <person name="Zahm M."/>
            <person name="Roques C."/>
            <person name="Cabau C."/>
            <person name="Klopp C."/>
            <person name="Donnadieu C."/>
            <person name="Jouanno E."/>
            <person name="Lampietro C."/>
            <person name="Louis A."/>
            <person name="Herpin A."/>
            <person name="Echchiki A."/>
            <person name="Berthelot C."/>
            <person name="Parey E."/>
            <person name="Roest-Crollius H."/>
            <person name="Braasch I."/>
            <person name="Postlethwait J."/>
            <person name="Bobe J."/>
            <person name="Montfort J."/>
            <person name="Bouchez O."/>
            <person name="Begum T."/>
            <person name="Mejri S."/>
            <person name="Adams A."/>
            <person name="Chen W.-J."/>
            <person name="Guiguen Y."/>
        </authorList>
    </citation>
    <scope>NUCLEOTIDE SEQUENCE</scope>
    <source>
        <strain evidence="22">YG-15Mar2019-1</strain>
        <tissue evidence="22">Brain</tissue>
    </source>
</reference>
<comment type="function">
    <text evidence="17">Hydrolyzes extracellular Ap3A into AMP and ADP, and Ap4A into AMP and ATP. Ap3A and Ap4A are diadenosine polyphosphates thought to induce proliferation of vascular smooth muscle cells. Acts as a procoagulant, mediating platelet aggregation at the site of nascent thrombus via release of ADP from Ap3A and activation of ADP receptors.</text>
</comment>
<dbReference type="PANTHER" id="PTHR10151">
    <property type="entry name" value="ECTONUCLEOTIDE PYROPHOSPHATASE/PHOSPHODIESTERASE"/>
    <property type="match status" value="1"/>
</dbReference>
<comment type="cofactor">
    <cofactor evidence="1">
        <name>Zn(2+)</name>
        <dbReference type="ChEBI" id="CHEBI:29105"/>
    </cofactor>
</comment>
<dbReference type="CDD" id="cd16018">
    <property type="entry name" value="Enpp"/>
    <property type="match status" value="1"/>
</dbReference>
<dbReference type="GO" id="GO:0005886">
    <property type="term" value="C:plasma membrane"/>
    <property type="evidence" value="ECO:0007669"/>
    <property type="project" value="UniProtKB-SubCell"/>
</dbReference>
<accession>A0A9D3PJI5</accession>
<keyword evidence="5" id="KW-1003">Cell membrane</keyword>
<evidence type="ECO:0000256" key="14">
    <source>
        <dbReference type="ARBA" id="ARBA00023136"/>
    </source>
</evidence>
<keyword evidence="16" id="KW-0325">Glycoprotein</keyword>
<dbReference type="InterPro" id="IPR017850">
    <property type="entry name" value="Alkaline_phosphatase_core_sf"/>
</dbReference>
<evidence type="ECO:0000256" key="18">
    <source>
        <dbReference type="ARBA" id="ARBA00031114"/>
    </source>
</evidence>
<dbReference type="OrthoDB" id="415411at2759"/>
<dbReference type="Pfam" id="PF01663">
    <property type="entry name" value="Phosphodiest"/>
    <property type="match status" value="1"/>
</dbReference>
<keyword evidence="23" id="KW-1185">Reference proteome</keyword>
<dbReference type="AlphaFoldDB" id="A0A9D3PJI5"/>
<evidence type="ECO:0000256" key="2">
    <source>
        <dbReference type="ARBA" id="ARBA00004251"/>
    </source>
</evidence>
<dbReference type="InterPro" id="IPR002591">
    <property type="entry name" value="Phosphodiest/P_Trfase"/>
</dbReference>
<evidence type="ECO:0000256" key="12">
    <source>
        <dbReference type="ARBA" id="ARBA00022989"/>
    </source>
</evidence>
<evidence type="ECO:0000256" key="11">
    <source>
        <dbReference type="ARBA" id="ARBA00022833"/>
    </source>
</evidence>
<comment type="similarity">
    <text evidence="3">Belongs to the nucleotide pyrophosphatase/phosphodiesterase family.</text>
</comment>
<dbReference type="PANTHER" id="PTHR10151:SF79">
    <property type="entry name" value="BIS(5'-ADENOSYL)-TRIPHOSPHATASE ENPP4"/>
    <property type="match status" value="1"/>
</dbReference>
<gene>
    <name evidence="22" type="ORF">MATL_G00201980</name>
</gene>
<evidence type="ECO:0000256" key="8">
    <source>
        <dbReference type="ARBA" id="ARBA00022723"/>
    </source>
</evidence>
<keyword evidence="11" id="KW-0862">Zinc</keyword>
<evidence type="ECO:0000256" key="9">
    <source>
        <dbReference type="ARBA" id="ARBA00022729"/>
    </source>
</evidence>
<keyword evidence="12 21" id="KW-1133">Transmembrane helix</keyword>
<evidence type="ECO:0000313" key="23">
    <source>
        <dbReference type="Proteomes" id="UP001046870"/>
    </source>
</evidence>
<evidence type="ECO:0000256" key="10">
    <source>
        <dbReference type="ARBA" id="ARBA00022801"/>
    </source>
</evidence>
<dbReference type="Gene3D" id="3.30.1360.180">
    <property type="match status" value="1"/>
</dbReference>
<evidence type="ECO:0000256" key="19">
    <source>
        <dbReference type="ARBA" id="ARBA00031824"/>
    </source>
</evidence>
<dbReference type="GO" id="GO:0047710">
    <property type="term" value="F:bis(5'-adenosyl)-triphosphatase activity"/>
    <property type="evidence" value="ECO:0007669"/>
    <property type="project" value="UniProtKB-EC"/>
</dbReference>
<comment type="subcellular location">
    <subcellularLocation>
        <location evidence="2">Cell membrane</location>
        <topology evidence="2">Single-pass type I membrane protein</topology>
    </subcellularLocation>
</comment>
<dbReference type="SUPFAM" id="SSF53649">
    <property type="entry name" value="Alkaline phosphatase-like"/>
    <property type="match status" value="1"/>
</dbReference>
<keyword evidence="8" id="KW-0479">Metal-binding</keyword>
<evidence type="ECO:0000256" key="5">
    <source>
        <dbReference type="ARBA" id="ARBA00022475"/>
    </source>
</evidence>
<protein>
    <recommendedName>
        <fullName evidence="4">bis(5'-adenosyl)-triphosphatase</fullName>
        <ecNumber evidence="4">3.6.1.29</ecNumber>
    </recommendedName>
    <alternativeName>
        <fullName evidence="19">AP3A hydrolase</fullName>
    </alternativeName>
    <alternativeName>
        <fullName evidence="18">Ectonucleotide pyrophosphatase/phosphodiesterase family member 4</fullName>
    </alternativeName>
</protein>
<evidence type="ECO:0000256" key="6">
    <source>
        <dbReference type="ARBA" id="ARBA00022692"/>
    </source>
</evidence>
<feature type="transmembrane region" description="Helical" evidence="21">
    <location>
        <begin position="385"/>
        <end position="406"/>
    </location>
</feature>
<evidence type="ECO:0000256" key="13">
    <source>
        <dbReference type="ARBA" id="ARBA00023084"/>
    </source>
</evidence>
<dbReference type="Proteomes" id="UP001046870">
    <property type="component" value="Chromosome 18"/>
</dbReference>
<dbReference type="GO" id="GO:0007596">
    <property type="term" value="P:blood coagulation"/>
    <property type="evidence" value="ECO:0007669"/>
    <property type="project" value="UniProtKB-KW"/>
</dbReference>
<keyword evidence="15" id="KW-1015">Disulfide bond</keyword>
<evidence type="ECO:0000313" key="22">
    <source>
        <dbReference type="EMBL" id="KAG7460736.1"/>
    </source>
</evidence>
<evidence type="ECO:0000256" key="3">
    <source>
        <dbReference type="ARBA" id="ARBA00010594"/>
    </source>
</evidence>
<comment type="caution">
    <text evidence="22">The sequence shown here is derived from an EMBL/GenBank/DDBJ whole genome shotgun (WGS) entry which is preliminary data.</text>
</comment>
<evidence type="ECO:0000256" key="1">
    <source>
        <dbReference type="ARBA" id="ARBA00001947"/>
    </source>
</evidence>
<sequence>MHLILWEAFDFSVYSVECRDKAGNATASKNPTAPPPLLLVSFDGFRADYLKKYTFPNLQKFFSDGVLVDHLTNVFITKTFPNHYSLVTGLYAESHGILASFMYDPATKKRFAIENDTDPFWWNEATPIWVSAQNSGYKTASAMWPGTDIKIQNRTSTFFLKYDPLVTFQERVTNLTKWLTQDQSVKFATLYWEEPDRAGHTYGPDNVTEMGRVLREVDDNVGYLVDALSTAGLWDKINVIVTSDHGMVQCSQDRLILLDSCLDARNYTVVDFTPVAAIIPISNATRVYNALNNCHPHMKAYLKAGMPDRLHYKNNERIQPIMLVADEGWTIVQRGKLPRLGDHGYDNSLPSMHPFLAAHGPAFHKGKRFSTFNSVDRELHGPPQVIGIVIGAMMTLSTLTCLMIFLKNRAMASSRPFARLELQEDDDDDPLID</sequence>
<name>A0A9D3PJI5_MEGAT</name>
<proteinExistence type="inferred from homology"/>
<keyword evidence="14 21" id="KW-0472">Membrane</keyword>